<organism evidence="4 5">
    <name type="scientific">Pseudozyma hubeiensis (strain SY62)</name>
    <name type="common">Yeast</name>
    <dbReference type="NCBI Taxonomy" id="1305764"/>
    <lineage>
        <taxon>Eukaryota</taxon>
        <taxon>Fungi</taxon>
        <taxon>Dikarya</taxon>
        <taxon>Basidiomycota</taxon>
        <taxon>Ustilaginomycotina</taxon>
        <taxon>Ustilaginomycetes</taxon>
        <taxon>Ustilaginales</taxon>
        <taxon>Ustilaginaceae</taxon>
        <taxon>Pseudozyma</taxon>
    </lineage>
</organism>
<dbReference type="InterPro" id="IPR025340">
    <property type="entry name" value="DUF4246"/>
</dbReference>
<evidence type="ECO:0000313" key="4">
    <source>
        <dbReference type="EMBL" id="GAC97796.1"/>
    </source>
</evidence>
<dbReference type="HOGENOM" id="CLU_012066_2_0_1"/>
<feature type="compositionally biased region" description="Low complexity" evidence="1">
    <location>
        <begin position="49"/>
        <end position="58"/>
    </location>
</feature>
<dbReference type="PANTHER" id="PTHR33119">
    <property type="entry name" value="IFI3P"/>
    <property type="match status" value="1"/>
</dbReference>
<dbReference type="InterPro" id="IPR049192">
    <property type="entry name" value="DUF4246_C"/>
</dbReference>
<name>R9P8W5_PSEHS</name>
<evidence type="ECO:0000313" key="5">
    <source>
        <dbReference type="Proteomes" id="UP000014071"/>
    </source>
</evidence>
<dbReference type="eggNOG" id="ENOG502QQIE">
    <property type="taxonomic scope" value="Eukaryota"/>
</dbReference>
<feature type="compositionally biased region" description="Basic and acidic residues" evidence="1">
    <location>
        <begin position="35"/>
        <end position="44"/>
    </location>
</feature>
<keyword evidence="5" id="KW-1185">Reference proteome</keyword>
<protein>
    <submittedName>
        <fullName evidence="4">Uncharacterized protein</fullName>
    </submittedName>
</protein>
<dbReference type="Proteomes" id="UP000014071">
    <property type="component" value="Unassembled WGS sequence"/>
</dbReference>
<feature type="region of interest" description="Disordered" evidence="1">
    <location>
        <begin position="396"/>
        <end position="415"/>
    </location>
</feature>
<dbReference type="RefSeq" id="XP_012191383.1">
    <property type="nucleotide sequence ID" value="XM_012335993.1"/>
</dbReference>
<dbReference type="GeneID" id="24110662"/>
<dbReference type="EMBL" id="DF238811">
    <property type="protein sequence ID" value="GAC97796.1"/>
    <property type="molecule type" value="Genomic_DNA"/>
</dbReference>
<accession>R9P8W5</accession>
<dbReference type="InterPro" id="IPR049207">
    <property type="entry name" value="DUF4246_N"/>
</dbReference>
<dbReference type="PANTHER" id="PTHR33119:SF1">
    <property type="entry name" value="FE2OG DIOXYGENASE DOMAIN-CONTAINING PROTEIN"/>
    <property type="match status" value="1"/>
</dbReference>
<evidence type="ECO:0000256" key="1">
    <source>
        <dbReference type="SAM" id="MobiDB-lite"/>
    </source>
</evidence>
<feature type="domain" description="DUF4246" evidence="3">
    <location>
        <begin position="121"/>
        <end position="176"/>
    </location>
</feature>
<evidence type="ECO:0000259" key="3">
    <source>
        <dbReference type="Pfam" id="PF21666"/>
    </source>
</evidence>
<gene>
    <name evidence="4" type="ORF">PHSY_005383</name>
</gene>
<feature type="region of interest" description="Disordered" evidence="1">
    <location>
        <begin position="29"/>
        <end position="77"/>
    </location>
</feature>
<feature type="domain" description="DUF4246" evidence="2">
    <location>
        <begin position="187"/>
        <end position="676"/>
    </location>
</feature>
<dbReference type="OrthoDB" id="415532at2759"/>
<dbReference type="STRING" id="1305764.R9P8W5"/>
<dbReference type="Pfam" id="PF14033">
    <property type="entry name" value="DUF4246"/>
    <property type="match status" value="1"/>
</dbReference>
<dbReference type="Pfam" id="PF21666">
    <property type="entry name" value="DUF4246_N"/>
    <property type="match status" value="1"/>
</dbReference>
<reference evidence="5" key="1">
    <citation type="journal article" date="2013" name="Genome Announc.">
        <title>Draft genome sequence of the basidiomycetous yeast-like fungus Pseudozyma hubeiensis SY62, which produces an abundant amount of the biosurfactant mannosylerythritol lipids.</title>
        <authorList>
            <person name="Konishi M."/>
            <person name="Hatada Y."/>
            <person name="Horiuchi J."/>
        </authorList>
    </citation>
    <scope>NUCLEOTIDE SEQUENCE [LARGE SCALE GENOMIC DNA]</scope>
    <source>
        <strain evidence="5">SY62</strain>
    </source>
</reference>
<dbReference type="AlphaFoldDB" id="R9P8W5"/>
<proteinExistence type="predicted"/>
<evidence type="ECO:0000259" key="2">
    <source>
        <dbReference type="Pfam" id="PF14033"/>
    </source>
</evidence>
<sequence length="725" mass="82949">MRSHFQRRQSQLTRLHCCDPVRIKGNGIVHGTARPRIDGRKEAEQQGYSAATAASAASAKDRTAAFGPNKPHRIRSNVAPPHTLHRRLNKKPHYPVAAAMTSTTDSTAHIMGCGRYLRELDPEESSFRYAVDPTWYPQRLTAREVAMLNIMDALTEKQDWHRKIQDPDIVSKWQTEALEQSPIMSQKAFDWCIFELKDKAEWLQRTGMIRTLDTHNRCIKSDTLLTPDFLDSLKNATRPLLEQEPKDWHPRSNDQVLDLVHPSLYPLVYGKTHYLAQGSVNLDAWHQATQGTPFPEQAKPPPERRGFRAFATDPTTLYSDRFQWLPCDVAFEGEIGTNVSIRSYINNLEPTANSVLYTLIEQAISLSIEPWNQVLVYGSKGRTPLRIECTQVEWEPEDQPEWLSEPEWDTTDDDLDPDTRVKIDELLATPDDPELVKYMGPFDLDEAMAKTDDSLLWIAREKFNHTRRIVHPEPGDEDAYQEWRDRLSGTYNALLDPDMAYSQDCYELHLEQSYRDRGLQVIVKLASIELTPDKPQYAGGNWHVEGMMNEHIVATSILYYDVENVTTARISFRQNANLDDEEMEYEQDDHGPFCVVFGTDSLRDEAKLQQLGSVATPNGRLLAFPNTLQHRVEPFELIDKNKSGHRRFLVLWLVDPNYHLPSTSIVPPQQQGWWSTKLGSDASLQGRGLITLDEAKALRLELMDERTKGEQATAGATEEYNFCEH</sequence>